<feature type="domain" description="NAD-dependent epimerase/dehydratase" evidence="1">
    <location>
        <begin position="7"/>
        <end position="204"/>
    </location>
</feature>
<dbReference type="AlphaFoldDB" id="A0A369K5D3"/>
<sequence>MPHKVVICGAGFLGSNIARAVAASSCLHQVQLSSRHPERLHAILKNTIPKDRLLPPVPLDVTKPSSLSSAFEGAAVIVSLVGVMHGSPKDFEDIQWKGAENVAKAARSAGAKLIHFSAIGADANSNIPYVRTKGLAEASVRSICSDATIFRPSIVFGPDDDFFNRFSRLSKFLPFLPVFGGGKSRFQPVYVGDISRAVEIITRNDPEIDKLVSGKIVEAGGPEIFTYRELMELVLEYNQRYRPIISVPYQVGMIQGAILERLPVNLFTVTRAQVEQLKFDNVVNPSPSNDYFSFRQLLEKYSGPLTSVHDILPRYLR</sequence>
<dbReference type="InParanoid" id="A0A369K5D3"/>
<gene>
    <name evidence="2" type="primary">ndufa9</name>
    <name evidence="2" type="ORF">Hypma_015777</name>
</gene>
<dbReference type="CDD" id="cd05271">
    <property type="entry name" value="NDUFA9_like_SDR_a"/>
    <property type="match status" value="1"/>
</dbReference>
<dbReference type="PANTHER" id="PTHR12126">
    <property type="entry name" value="NADH-UBIQUINONE OXIDOREDUCTASE 39 KDA SUBUNIT-RELATED"/>
    <property type="match status" value="1"/>
</dbReference>
<evidence type="ECO:0000313" key="3">
    <source>
        <dbReference type="Proteomes" id="UP000076154"/>
    </source>
</evidence>
<keyword evidence="3" id="KW-1185">Reference proteome</keyword>
<dbReference type="InterPro" id="IPR001509">
    <property type="entry name" value="Epimerase_deHydtase"/>
</dbReference>
<dbReference type="InterPro" id="IPR051207">
    <property type="entry name" value="ComplexI_NDUFA9_subunit"/>
</dbReference>
<dbReference type="Gene3D" id="3.40.50.720">
    <property type="entry name" value="NAD(P)-binding Rossmann-like Domain"/>
    <property type="match status" value="1"/>
</dbReference>
<reference evidence="2" key="1">
    <citation type="submission" date="2018-04" db="EMBL/GenBank/DDBJ databases">
        <title>Whole genome sequencing of Hypsizygus marmoreus.</title>
        <authorList>
            <person name="Choi I.-G."/>
            <person name="Min B."/>
            <person name="Kim J.-G."/>
            <person name="Kim S."/>
            <person name="Oh Y.-L."/>
            <person name="Kong W.-S."/>
            <person name="Park H."/>
            <person name="Jeong J."/>
            <person name="Song E.-S."/>
        </authorList>
    </citation>
    <scope>NUCLEOTIDE SEQUENCE [LARGE SCALE GENOMIC DNA]</scope>
    <source>
        <strain evidence="2">51987-8</strain>
    </source>
</reference>
<name>A0A369K5D3_HYPMA</name>
<dbReference type="PANTHER" id="PTHR12126:SF11">
    <property type="entry name" value="NADH DEHYDROGENASE [UBIQUINONE] 1 ALPHA SUBCOMPLEX SUBUNIT 9, MITOCHONDRIAL"/>
    <property type="match status" value="1"/>
</dbReference>
<accession>A0A369K5D3</accession>
<protein>
    <submittedName>
        <fullName evidence="2">NADH dehydrogenase [ubiquinone] 1 alpha subcomplex subunit 9, mitochondrial</fullName>
    </submittedName>
</protein>
<dbReference type="STRING" id="39966.A0A369K5D3"/>
<evidence type="ECO:0000313" key="2">
    <source>
        <dbReference type="EMBL" id="RDB28710.1"/>
    </source>
</evidence>
<organism evidence="2 3">
    <name type="scientific">Hypsizygus marmoreus</name>
    <name type="common">White beech mushroom</name>
    <name type="synonym">Agaricus marmoreus</name>
    <dbReference type="NCBI Taxonomy" id="39966"/>
    <lineage>
        <taxon>Eukaryota</taxon>
        <taxon>Fungi</taxon>
        <taxon>Dikarya</taxon>
        <taxon>Basidiomycota</taxon>
        <taxon>Agaricomycotina</taxon>
        <taxon>Agaricomycetes</taxon>
        <taxon>Agaricomycetidae</taxon>
        <taxon>Agaricales</taxon>
        <taxon>Tricholomatineae</taxon>
        <taxon>Lyophyllaceae</taxon>
        <taxon>Hypsizygus</taxon>
    </lineage>
</organism>
<dbReference type="SUPFAM" id="SSF51735">
    <property type="entry name" value="NAD(P)-binding Rossmann-fold domains"/>
    <property type="match status" value="1"/>
</dbReference>
<dbReference type="EMBL" id="LUEZ02000010">
    <property type="protein sequence ID" value="RDB28710.1"/>
    <property type="molecule type" value="Genomic_DNA"/>
</dbReference>
<dbReference type="InterPro" id="IPR036291">
    <property type="entry name" value="NAD(P)-bd_dom_sf"/>
</dbReference>
<dbReference type="GO" id="GO:0005739">
    <property type="term" value="C:mitochondrion"/>
    <property type="evidence" value="ECO:0007669"/>
    <property type="project" value="TreeGrafter"/>
</dbReference>
<dbReference type="GO" id="GO:0044877">
    <property type="term" value="F:protein-containing complex binding"/>
    <property type="evidence" value="ECO:0007669"/>
    <property type="project" value="TreeGrafter"/>
</dbReference>
<dbReference type="Pfam" id="PF01370">
    <property type="entry name" value="Epimerase"/>
    <property type="match status" value="1"/>
</dbReference>
<comment type="caution">
    <text evidence="2">The sequence shown here is derived from an EMBL/GenBank/DDBJ whole genome shotgun (WGS) entry which is preliminary data.</text>
</comment>
<dbReference type="Proteomes" id="UP000076154">
    <property type="component" value="Unassembled WGS sequence"/>
</dbReference>
<dbReference type="OrthoDB" id="275457at2759"/>
<evidence type="ECO:0000259" key="1">
    <source>
        <dbReference type="Pfam" id="PF01370"/>
    </source>
</evidence>
<proteinExistence type="predicted"/>